<accession>A0ABC9DMZ0</accession>
<dbReference type="PRINTS" id="PR01217">
    <property type="entry name" value="PRICHEXTENSN"/>
</dbReference>
<feature type="chain" id="PRO_5044784905" description="X8 domain-containing protein" evidence="9">
    <location>
        <begin position="22"/>
        <end position="317"/>
    </location>
</feature>
<dbReference type="PANTHER" id="PTHR31044:SF42">
    <property type="entry name" value="OS06G0665200 PROTEIN"/>
    <property type="match status" value="1"/>
</dbReference>
<feature type="signal peptide" evidence="9">
    <location>
        <begin position="1"/>
        <end position="21"/>
    </location>
</feature>
<dbReference type="GO" id="GO:0005886">
    <property type="term" value="C:plasma membrane"/>
    <property type="evidence" value="ECO:0007669"/>
    <property type="project" value="UniProtKB-SubCell"/>
</dbReference>
<keyword evidence="12" id="KW-1185">Reference proteome</keyword>
<dbReference type="InterPro" id="IPR044788">
    <property type="entry name" value="X8_dom_prot"/>
</dbReference>
<feature type="region of interest" description="Disordered" evidence="8">
    <location>
        <begin position="89"/>
        <end position="121"/>
    </location>
</feature>
<feature type="compositionally biased region" description="Low complexity" evidence="8">
    <location>
        <begin position="108"/>
        <end position="121"/>
    </location>
</feature>
<keyword evidence="4 9" id="KW-0732">Signal</keyword>
<evidence type="ECO:0000256" key="5">
    <source>
        <dbReference type="ARBA" id="ARBA00023136"/>
    </source>
</evidence>
<keyword evidence="7" id="KW-0325">Glycoprotein</keyword>
<organism evidence="11 12">
    <name type="scientific">Urochloa decumbens</name>
    <dbReference type="NCBI Taxonomy" id="240449"/>
    <lineage>
        <taxon>Eukaryota</taxon>
        <taxon>Viridiplantae</taxon>
        <taxon>Streptophyta</taxon>
        <taxon>Embryophyta</taxon>
        <taxon>Tracheophyta</taxon>
        <taxon>Spermatophyta</taxon>
        <taxon>Magnoliopsida</taxon>
        <taxon>Liliopsida</taxon>
        <taxon>Poales</taxon>
        <taxon>Poaceae</taxon>
        <taxon>PACMAD clade</taxon>
        <taxon>Panicoideae</taxon>
        <taxon>Panicodae</taxon>
        <taxon>Paniceae</taxon>
        <taxon>Melinidinae</taxon>
        <taxon>Urochloa</taxon>
    </lineage>
</organism>
<feature type="region of interest" description="Disordered" evidence="8">
    <location>
        <begin position="141"/>
        <end position="227"/>
    </location>
</feature>
<protein>
    <recommendedName>
        <fullName evidence="10">X8 domain-containing protein</fullName>
    </recommendedName>
</protein>
<evidence type="ECO:0000256" key="9">
    <source>
        <dbReference type="SAM" id="SignalP"/>
    </source>
</evidence>
<feature type="compositionally biased region" description="Low complexity" evidence="8">
    <location>
        <begin position="89"/>
        <end position="100"/>
    </location>
</feature>
<dbReference type="FunFam" id="1.20.58.1040:FF:000001">
    <property type="entry name" value="Glucan endo-1,3-beta-glucosidase 4"/>
    <property type="match status" value="1"/>
</dbReference>
<keyword evidence="2" id="KW-1003">Cell membrane</keyword>
<dbReference type="EMBL" id="OZ075144">
    <property type="protein sequence ID" value="CAL5041520.1"/>
    <property type="molecule type" value="Genomic_DNA"/>
</dbReference>
<feature type="domain" description="X8" evidence="10">
    <location>
        <begin position="230"/>
        <end position="314"/>
    </location>
</feature>
<evidence type="ECO:0000256" key="8">
    <source>
        <dbReference type="SAM" id="MobiDB-lite"/>
    </source>
</evidence>
<keyword evidence="3" id="KW-0336">GPI-anchor</keyword>
<feature type="compositionally biased region" description="Pro residues" evidence="8">
    <location>
        <begin position="199"/>
        <end position="222"/>
    </location>
</feature>
<keyword evidence="3" id="KW-0449">Lipoprotein</keyword>
<proteinExistence type="predicted"/>
<dbReference type="PANTHER" id="PTHR31044">
    <property type="entry name" value="BETA-1,3 GLUCANASE"/>
    <property type="match status" value="1"/>
</dbReference>
<keyword evidence="6" id="KW-1015">Disulfide bond</keyword>
<dbReference type="Pfam" id="PF07983">
    <property type="entry name" value="X8"/>
    <property type="match status" value="1"/>
</dbReference>
<evidence type="ECO:0000313" key="11">
    <source>
        <dbReference type="EMBL" id="CAL5041520.1"/>
    </source>
</evidence>
<dbReference type="SMART" id="SM00768">
    <property type="entry name" value="X8"/>
    <property type="match status" value="1"/>
</dbReference>
<feature type="compositionally biased region" description="Pro residues" evidence="8">
    <location>
        <begin position="150"/>
        <end position="159"/>
    </location>
</feature>
<evidence type="ECO:0000259" key="10">
    <source>
        <dbReference type="SMART" id="SM00768"/>
    </source>
</evidence>
<reference evidence="12" key="1">
    <citation type="submission" date="2024-06" db="EMBL/GenBank/DDBJ databases">
        <authorList>
            <person name="Ryan C."/>
        </authorList>
    </citation>
    <scope>NUCLEOTIDE SEQUENCE [LARGE SCALE GENOMIC DNA]</scope>
</reference>
<dbReference type="Proteomes" id="UP001497457">
    <property type="component" value="Chromosome 34rd"/>
</dbReference>
<sequence>MIKNYFIFILTLFIFMHHARATDWADGASMTGEEYSFPNLVYSPSLPPYKDVIGGGDTSTPAAVASPPPPYCLYPPPPTKPAMPALLPPVASSPGASPTPATGPPSFAPGITPPSGASPPAGLPSIAPGIISPPGASPLAGSPFVVPSSTAPPPPPLMPPGGASPLAPAGPPSIAPGIISPPGGAFPAAGSPSVAPGSSAPPPAPAPPFMPPAAFPAVPPPGGHEERRGTWCVANPKAASAVVQTAMDYACGSGADCGAAAAGGPCYLPDTLTAHASYAFNSYWQRTKAAGGTCDFAGAAMLVTTDPSHDGCKFVCM</sequence>
<dbReference type="InterPro" id="IPR012946">
    <property type="entry name" value="X8"/>
</dbReference>
<dbReference type="GO" id="GO:0009506">
    <property type="term" value="C:plasmodesma"/>
    <property type="evidence" value="ECO:0007669"/>
    <property type="project" value="UniProtKB-ARBA"/>
</dbReference>
<name>A0ABC9DMZ0_9POAL</name>
<evidence type="ECO:0000256" key="3">
    <source>
        <dbReference type="ARBA" id="ARBA00022622"/>
    </source>
</evidence>
<evidence type="ECO:0000256" key="6">
    <source>
        <dbReference type="ARBA" id="ARBA00023157"/>
    </source>
</evidence>
<comment type="subcellular location">
    <subcellularLocation>
        <location evidence="1">Cell membrane</location>
        <topology evidence="1">Lipid-anchor</topology>
        <topology evidence="1">GPI-anchor</topology>
    </subcellularLocation>
</comment>
<keyword evidence="5" id="KW-0472">Membrane</keyword>
<evidence type="ECO:0000256" key="2">
    <source>
        <dbReference type="ARBA" id="ARBA00022475"/>
    </source>
</evidence>
<reference evidence="11 12" key="2">
    <citation type="submission" date="2024-10" db="EMBL/GenBank/DDBJ databases">
        <authorList>
            <person name="Ryan C."/>
        </authorList>
    </citation>
    <scope>NUCLEOTIDE SEQUENCE [LARGE SCALE GENOMIC DNA]</scope>
</reference>
<evidence type="ECO:0000256" key="4">
    <source>
        <dbReference type="ARBA" id="ARBA00022729"/>
    </source>
</evidence>
<evidence type="ECO:0000256" key="7">
    <source>
        <dbReference type="ARBA" id="ARBA00023180"/>
    </source>
</evidence>
<dbReference type="Gene3D" id="1.20.58.1040">
    <property type="match status" value="1"/>
</dbReference>
<feature type="compositionally biased region" description="Low complexity" evidence="8">
    <location>
        <begin position="175"/>
        <end position="198"/>
    </location>
</feature>
<dbReference type="AlphaFoldDB" id="A0ABC9DMZ0"/>
<evidence type="ECO:0000313" key="12">
    <source>
        <dbReference type="Proteomes" id="UP001497457"/>
    </source>
</evidence>
<dbReference type="GO" id="GO:0098552">
    <property type="term" value="C:side of membrane"/>
    <property type="evidence" value="ECO:0007669"/>
    <property type="project" value="UniProtKB-KW"/>
</dbReference>
<evidence type="ECO:0000256" key="1">
    <source>
        <dbReference type="ARBA" id="ARBA00004609"/>
    </source>
</evidence>
<gene>
    <name evidence="11" type="ORF">URODEC1_LOCUS86694</name>
</gene>